<evidence type="ECO:0000313" key="2">
    <source>
        <dbReference type="Proteomes" id="UP000663879"/>
    </source>
</evidence>
<dbReference type="InterPro" id="IPR043502">
    <property type="entry name" value="DNA/RNA_pol_sf"/>
</dbReference>
<name>A0A813WQQ8_9BILA</name>
<evidence type="ECO:0000313" key="1">
    <source>
        <dbReference type="EMBL" id="CAF0859275.1"/>
    </source>
</evidence>
<proteinExistence type="predicted"/>
<gene>
    <name evidence="1" type="ORF">OXX778_LOCUS9353</name>
</gene>
<dbReference type="OrthoDB" id="775972at2759"/>
<sequence>MLDAKLIQPSESSWASPLMLVSKPDGSIRVTIDYRSLNERTQNDAHPLPFCEDFGKKEVVFLGHVISSGSDKSKCEALFQFKRPKRLLSFKVFWGSHNIIGSSLKTSKRSLLHCIG</sequence>
<accession>A0A813WQQ8</accession>
<evidence type="ECO:0008006" key="3">
    <source>
        <dbReference type="Google" id="ProtNLM"/>
    </source>
</evidence>
<reference evidence="1" key="1">
    <citation type="submission" date="2021-02" db="EMBL/GenBank/DDBJ databases">
        <authorList>
            <person name="Nowell W R."/>
        </authorList>
    </citation>
    <scope>NUCLEOTIDE SEQUENCE</scope>
    <source>
        <strain evidence="1">Ploen Becks lab</strain>
    </source>
</reference>
<dbReference type="AlphaFoldDB" id="A0A813WQQ8"/>
<dbReference type="SUPFAM" id="SSF56672">
    <property type="entry name" value="DNA/RNA polymerases"/>
    <property type="match status" value="1"/>
</dbReference>
<dbReference type="Proteomes" id="UP000663879">
    <property type="component" value="Unassembled WGS sequence"/>
</dbReference>
<keyword evidence="2" id="KW-1185">Reference proteome</keyword>
<dbReference type="InterPro" id="IPR053134">
    <property type="entry name" value="RNA-dir_DNA_polymerase"/>
</dbReference>
<organism evidence="1 2">
    <name type="scientific">Brachionus calyciflorus</name>
    <dbReference type="NCBI Taxonomy" id="104777"/>
    <lineage>
        <taxon>Eukaryota</taxon>
        <taxon>Metazoa</taxon>
        <taxon>Spiralia</taxon>
        <taxon>Gnathifera</taxon>
        <taxon>Rotifera</taxon>
        <taxon>Eurotatoria</taxon>
        <taxon>Monogononta</taxon>
        <taxon>Pseudotrocha</taxon>
        <taxon>Ploima</taxon>
        <taxon>Brachionidae</taxon>
        <taxon>Brachionus</taxon>
    </lineage>
</organism>
<dbReference type="EMBL" id="CAJNOC010001374">
    <property type="protein sequence ID" value="CAF0859275.1"/>
    <property type="molecule type" value="Genomic_DNA"/>
</dbReference>
<protein>
    <recommendedName>
        <fullName evidence="3">Reverse transcriptase</fullName>
    </recommendedName>
</protein>
<dbReference type="Gene3D" id="3.10.10.10">
    <property type="entry name" value="HIV Type 1 Reverse Transcriptase, subunit A, domain 1"/>
    <property type="match status" value="1"/>
</dbReference>
<comment type="caution">
    <text evidence="1">The sequence shown here is derived from an EMBL/GenBank/DDBJ whole genome shotgun (WGS) entry which is preliminary data.</text>
</comment>
<dbReference type="PANTHER" id="PTHR24559:SF444">
    <property type="entry name" value="REVERSE TRANSCRIPTASE DOMAIN-CONTAINING PROTEIN"/>
    <property type="match status" value="1"/>
</dbReference>
<dbReference type="PANTHER" id="PTHR24559">
    <property type="entry name" value="TRANSPOSON TY3-I GAG-POL POLYPROTEIN"/>
    <property type="match status" value="1"/>
</dbReference>